<protein>
    <submittedName>
        <fullName evidence="2">Uncharacterized protein</fullName>
    </submittedName>
</protein>
<accession>A0A7S0RVC3</accession>
<feature type="region of interest" description="Disordered" evidence="1">
    <location>
        <begin position="257"/>
        <end position="290"/>
    </location>
</feature>
<reference evidence="2" key="1">
    <citation type="submission" date="2021-01" db="EMBL/GenBank/DDBJ databases">
        <authorList>
            <person name="Corre E."/>
            <person name="Pelletier E."/>
            <person name="Niang G."/>
            <person name="Scheremetjew M."/>
            <person name="Finn R."/>
            <person name="Kale V."/>
            <person name="Holt S."/>
            <person name="Cochrane G."/>
            <person name="Meng A."/>
            <person name="Brown T."/>
            <person name="Cohen L."/>
        </authorList>
    </citation>
    <scope>NUCLEOTIDE SEQUENCE</scope>
    <source>
        <strain evidence="2">SAG 11-49</strain>
    </source>
</reference>
<proteinExistence type="predicted"/>
<evidence type="ECO:0000256" key="1">
    <source>
        <dbReference type="SAM" id="MobiDB-lite"/>
    </source>
</evidence>
<gene>
    <name evidence="2" type="ORF">CLEI1391_LOCUS13277</name>
</gene>
<organism evidence="2">
    <name type="scientific">Chlamydomonas leiostraca</name>
    <dbReference type="NCBI Taxonomy" id="1034604"/>
    <lineage>
        <taxon>Eukaryota</taxon>
        <taxon>Viridiplantae</taxon>
        <taxon>Chlorophyta</taxon>
        <taxon>core chlorophytes</taxon>
        <taxon>Chlorophyceae</taxon>
        <taxon>CS clade</taxon>
        <taxon>Chlamydomonadales</taxon>
        <taxon>Chlamydomonadaceae</taxon>
        <taxon>Chlamydomonas</taxon>
    </lineage>
</organism>
<dbReference type="EMBL" id="HBFB01023573">
    <property type="protein sequence ID" value="CAD8687135.1"/>
    <property type="molecule type" value="Transcribed_RNA"/>
</dbReference>
<feature type="compositionally biased region" description="Low complexity" evidence="1">
    <location>
        <begin position="261"/>
        <end position="272"/>
    </location>
</feature>
<evidence type="ECO:0000313" key="2">
    <source>
        <dbReference type="EMBL" id="CAD8687135.1"/>
    </source>
</evidence>
<sequence>MFAKLFAKKKERPYLKLCVKCGGKGQLSYFNQFQEKTYGPCEHCSNGHIPTSLGISLKCRCQERSVDYVWIKAAEVQHFKRGLEKADVKELVATQKQLGAGGTAVLLLCDNCNARYICQDGAGQRRRIHGDKELNEADKEFNRHIANTMISHGILKELTTTDHGVVVVIHGTPAVDAAQQQRPGSAGPSGETPTQAFGAVRSGGRLRPMSAPAPGMRQEPLFQHVGLPEQQAEADAAARVTPTRPAGLAPLVIDHSAQQSAADTPTETPAAARLRPMPNANTPVTPVHVQ</sequence>
<dbReference type="AlphaFoldDB" id="A0A7S0RVC3"/>
<name>A0A7S0RVC3_9CHLO</name>